<proteinExistence type="predicted"/>
<comment type="caution">
    <text evidence="2">The sequence shown here is derived from an EMBL/GenBank/DDBJ whole genome shotgun (WGS) entry which is preliminary data.</text>
</comment>
<feature type="region of interest" description="Disordered" evidence="1">
    <location>
        <begin position="1"/>
        <end position="97"/>
    </location>
</feature>
<feature type="non-terminal residue" evidence="2">
    <location>
        <position position="1"/>
    </location>
</feature>
<evidence type="ECO:0000313" key="3">
    <source>
        <dbReference type="Proteomes" id="UP001162483"/>
    </source>
</evidence>
<accession>A0ABN9DUF0</accession>
<name>A0ABN9DUF0_9NEOB</name>
<keyword evidence="3" id="KW-1185">Reference proteome</keyword>
<evidence type="ECO:0000313" key="2">
    <source>
        <dbReference type="EMBL" id="CAI9575002.1"/>
    </source>
</evidence>
<gene>
    <name evidence="2" type="ORF">SPARVUS_LOCUS8075897</name>
</gene>
<dbReference type="EMBL" id="CATNWA010014707">
    <property type="protein sequence ID" value="CAI9575002.1"/>
    <property type="molecule type" value="Genomic_DNA"/>
</dbReference>
<sequence length="128" mass="13737">SGRPGQQRAGSEVPEEQAENSQGHKPGSVTHGQHGTEDQAEGWSGKPGVKQELVSRGQDQSRGQQLGRNTGYQVQGLMGNIHQGTDHRPGHSLNTPPAISPRCWLTAGVSFWLLRAPAGQPWYCSPHG</sequence>
<dbReference type="Proteomes" id="UP001162483">
    <property type="component" value="Unassembled WGS sequence"/>
</dbReference>
<organism evidence="2 3">
    <name type="scientific">Staurois parvus</name>
    <dbReference type="NCBI Taxonomy" id="386267"/>
    <lineage>
        <taxon>Eukaryota</taxon>
        <taxon>Metazoa</taxon>
        <taxon>Chordata</taxon>
        <taxon>Craniata</taxon>
        <taxon>Vertebrata</taxon>
        <taxon>Euteleostomi</taxon>
        <taxon>Amphibia</taxon>
        <taxon>Batrachia</taxon>
        <taxon>Anura</taxon>
        <taxon>Neobatrachia</taxon>
        <taxon>Ranoidea</taxon>
        <taxon>Ranidae</taxon>
        <taxon>Staurois</taxon>
    </lineage>
</organism>
<feature type="non-terminal residue" evidence="2">
    <location>
        <position position="128"/>
    </location>
</feature>
<feature type="compositionally biased region" description="Polar residues" evidence="1">
    <location>
        <begin position="57"/>
        <end position="73"/>
    </location>
</feature>
<reference evidence="2" key="1">
    <citation type="submission" date="2023-05" db="EMBL/GenBank/DDBJ databases">
        <authorList>
            <person name="Stuckert A."/>
        </authorList>
    </citation>
    <scope>NUCLEOTIDE SEQUENCE</scope>
</reference>
<evidence type="ECO:0000256" key="1">
    <source>
        <dbReference type="SAM" id="MobiDB-lite"/>
    </source>
</evidence>
<protein>
    <submittedName>
        <fullName evidence="2">Uncharacterized protein</fullName>
    </submittedName>
</protein>